<dbReference type="InterPro" id="IPR023312">
    <property type="entry name" value="Put_nitroreductase_C_bac"/>
</dbReference>
<dbReference type="SUPFAM" id="SSF55469">
    <property type="entry name" value="FMN-dependent nitroreductase-like"/>
    <property type="match status" value="1"/>
</dbReference>
<dbReference type="EMBL" id="PETL01000325">
    <property type="protein sequence ID" value="PIV63547.1"/>
    <property type="molecule type" value="Genomic_DNA"/>
</dbReference>
<dbReference type="AlphaFoldDB" id="A0A2M7E727"/>
<dbReference type="InterPro" id="IPR029479">
    <property type="entry name" value="Nitroreductase"/>
</dbReference>
<protein>
    <submittedName>
        <fullName evidence="4">Nitroreductase</fullName>
    </submittedName>
</protein>
<dbReference type="CDD" id="cd02062">
    <property type="entry name" value="Nitro_FMN_reductase"/>
    <property type="match status" value="1"/>
</dbReference>
<evidence type="ECO:0000256" key="2">
    <source>
        <dbReference type="ARBA" id="ARBA00023002"/>
    </source>
</evidence>
<proteinExistence type="inferred from homology"/>
<dbReference type="Gene3D" id="3.40.109.10">
    <property type="entry name" value="NADH Oxidase"/>
    <property type="match status" value="1"/>
</dbReference>
<evidence type="ECO:0000313" key="5">
    <source>
        <dbReference type="Proteomes" id="UP000228886"/>
    </source>
</evidence>
<evidence type="ECO:0000313" key="4">
    <source>
        <dbReference type="EMBL" id="PIV63547.1"/>
    </source>
</evidence>
<sequence>MDKVYRIILKRRTIRQFQQKKIPFAFLKKLVNSARLAPSGANLQPCAYIVVDDSPLLDKVFTTLKWAGYIAPAGNPPEGKRPVAYIVVLVNQEISKYGEKDAAAAIENMILTAWEKGIASCWIGSIDRKKLRLLLKIPPGYKIDFVLALGYPDERSVTEKFKGSIKYWKDKQGVLHVPKKRIESILRHNIWSEK</sequence>
<gene>
    <name evidence="4" type="ORF">COS11_06800</name>
</gene>
<dbReference type="PANTHER" id="PTHR43673:SF10">
    <property type="entry name" value="NADH DEHYDROGENASE_NAD(P)H NITROREDUCTASE XCC3605-RELATED"/>
    <property type="match status" value="1"/>
</dbReference>
<reference evidence="5" key="1">
    <citation type="submission" date="2017-09" db="EMBL/GenBank/DDBJ databases">
        <title>Depth-based differentiation of microbial function through sediment-hosted aquifers and enrichment of novel symbionts in the deep terrestrial subsurface.</title>
        <authorList>
            <person name="Probst A.J."/>
            <person name="Ladd B."/>
            <person name="Jarett J.K."/>
            <person name="Geller-Mcgrath D.E."/>
            <person name="Sieber C.M.K."/>
            <person name="Emerson J.B."/>
            <person name="Anantharaman K."/>
            <person name="Thomas B.C."/>
            <person name="Malmstrom R."/>
            <person name="Stieglmeier M."/>
            <person name="Klingl A."/>
            <person name="Woyke T."/>
            <person name="Ryan C.M."/>
            <person name="Banfield J.F."/>
        </authorList>
    </citation>
    <scope>NUCLEOTIDE SEQUENCE [LARGE SCALE GENOMIC DNA]</scope>
</reference>
<dbReference type="Proteomes" id="UP000228886">
    <property type="component" value="Unassembled WGS sequence"/>
</dbReference>
<feature type="domain" description="Nitroreductase" evidence="3">
    <location>
        <begin position="8"/>
        <end position="151"/>
    </location>
</feature>
<accession>A0A2M7E727</accession>
<keyword evidence="2" id="KW-0560">Oxidoreductase</keyword>
<dbReference type="Gene3D" id="2.20.180.10">
    <property type="entry name" value="putative fmn-dependent nitroreductase like domains"/>
    <property type="match status" value="1"/>
</dbReference>
<dbReference type="PANTHER" id="PTHR43673">
    <property type="entry name" value="NAD(P)H NITROREDUCTASE YDGI-RELATED"/>
    <property type="match status" value="1"/>
</dbReference>
<dbReference type="InterPro" id="IPR000415">
    <property type="entry name" value="Nitroreductase-like"/>
</dbReference>
<dbReference type="Pfam" id="PF00881">
    <property type="entry name" value="Nitroreductase"/>
    <property type="match status" value="1"/>
</dbReference>
<comment type="similarity">
    <text evidence="1">Belongs to the nitroreductase family.</text>
</comment>
<evidence type="ECO:0000259" key="3">
    <source>
        <dbReference type="Pfam" id="PF00881"/>
    </source>
</evidence>
<name>A0A2M7E727_9BACT</name>
<comment type="caution">
    <text evidence="4">The sequence shown here is derived from an EMBL/GenBank/DDBJ whole genome shotgun (WGS) entry which is preliminary data.</text>
</comment>
<dbReference type="GO" id="GO:0016491">
    <property type="term" value="F:oxidoreductase activity"/>
    <property type="evidence" value="ECO:0007669"/>
    <property type="project" value="UniProtKB-KW"/>
</dbReference>
<organism evidence="4 5">
    <name type="scientific">bacterium (Candidatus Ratteibacteria) CG01_land_8_20_14_3_00_40_19</name>
    <dbReference type="NCBI Taxonomy" id="2014290"/>
    <lineage>
        <taxon>Bacteria</taxon>
        <taxon>Candidatus Ratteibacteria</taxon>
    </lineage>
</organism>
<evidence type="ECO:0000256" key="1">
    <source>
        <dbReference type="ARBA" id="ARBA00007118"/>
    </source>
</evidence>